<organism evidence="1">
    <name type="scientific">virus sp. ctx9V1</name>
    <dbReference type="NCBI Taxonomy" id="2828001"/>
    <lineage>
        <taxon>Viruses</taxon>
    </lineage>
</organism>
<accession>A0A8S5RCK5</accession>
<dbReference type="EMBL" id="BK059093">
    <property type="protein sequence ID" value="DAE29150.1"/>
    <property type="molecule type" value="Genomic_DNA"/>
</dbReference>
<name>A0A8S5RCK5_9VIRU</name>
<protein>
    <submittedName>
        <fullName evidence="1">Uncharacterized protein</fullName>
    </submittedName>
</protein>
<reference evidence="1" key="1">
    <citation type="journal article" date="2021" name="Proc. Natl. Acad. Sci. U.S.A.">
        <title>A Catalog of Tens of Thousands of Viruses from Human Metagenomes Reveals Hidden Associations with Chronic Diseases.</title>
        <authorList>
            <person name="Tisza M.J."/>
            <person name="Buck C.B."/>
        </authorList>
    </citation>
    <scope>NUCLEOTIDE SEQUENCE</scope>
    <source>
        <strain evidence="1">Ctx9V1</strain>
    </source>
</reference>
<sequence>MSKRVLIKLLNRQLKEVKKAANRITILLQML</sequence>
<evidence type="ECO:0000313" key="1">
    <source>
        <dbReference type="EMBL" id="DAE29150.1"/>
    </source>
</evidence>
<proteinExistence type="predicted"/>